<dbReference type="GO" id="GO:0003677">
    <property type="term" value="F:DNA binding"/>
    <property type="evidence" value="ECO:0007669"/>
    <property type="project" value="InterPro"/>
</dbReference>
<protein>
    <submittedName>
        <fullName evidence="3">Transcriptional repressor XBP1</fullName>
    </submittedName>
</protein>
<evidence type="ECO:0000259" key="2">
    <source>
        <dbReference type="PROSITE" id="PS51299"/>
    </source>
</evidence>
<dbReference type="PANTHER" id="PTHR43828:SF5">
    <property type="entry name" value="TRANSCRIPTIONAL REPRESSOR XBP1"/>
    <property type="match status" value="1"/>
</dbReference>
<dbReference type="GO" id="GO:0000981">
    <property type="term" value="F:DNA-binding transcription factor activity, RNA polymerase II-specific"/>
    <property type="evidence" value="ECO:0007669"/>
    <property type="project" value="UniProtKB-ARBA"/>
</dbReference>
<reference evidence="3" key="1">
    <citation type="submission" date="2023-06" db="EMBL/GenBank/DDBJ databases">
        <title>Multi-omics analyses reveal the molecular pathogenesis toolkit of Lasiodiplodia hormozganensis, a cross-kingdom pathogen.</title>
        <authorList>
            <person name="Felix C."/>
            <person name="Meneses R."/>
            <person name="Goncalves M.F.M."/>
            <person name="Tilleman L."/>
            <person name="Duarte A.S."/>
            <person name="Jorrin-Novo J.V."/>
            <person name="Van De Peer Y."/>
            <person name="Deforce D."/>
            <person name="Van Nieuwerburgh F."/>
            <person name="Esteves A.C."/>
            <person name="Alves A."/>
        </authorList>
    </citation>
    <scope>NUCLEOTIDE SEQUENCE</scope>
    <source>
        <strain evidence="3">CBS 339.90</strain>
    </source>
</reference>
<keyword evidence="4" id="KW-1185">Reference proteome</keyword>
<organism evidence="3 4">
    <name type="scientific">Lasiodiplodia hormozganensis</name>
    <dbReference type="NCBI Taxonomy" id="869390"/>
    <lineage>
        <taxon>Eukaryota</taxon>
        <taxon>Fungi</taxon>
        <taxon>Dikarya</taxon>
        <taxon>Ascomycota</taxon>
        <taxon>Pezizomycotina</taxon>
        <taxon>Dothideomycetes</taxon>
        <taxon>Dothideomycetes incertae sedis</taxon>
        <taxon>Botryosphaeriales</taxon>
        <taxon>Botryosphaeriaceae</taxon>
        <taxon>Lasiodiplodia</taxon>
    </lineage>
</organism>
<dbReference type="PANTHER" id="PTHR43828">
    <property type="entry name" value="ASPARAGINASE"/>
    <property type="match status" value="1"/>
</dbReference>
<feature type="compositionally biased region" description="Basic residues" evidence="1">
    <location>
        <begin position="624"/>
        <end position="637"/>
    </location>
</feature>
<dbReference type="EMBL" id="JAUJDW010000058">
    <property type="protein sequence ID" value="KAK0645131.1"/>
    <property type="molecule type" value="Genomic_DNA"/>
</dbReference>
<dbReference type="SUPFAM" id="SSF54616">
    <property type="entry name" value="DNA-binding domain of Mlu1-box binding protein MBP1"/>
    <property type="match status" value="1"/>
</dbReference>
<dbReference type="InterPro" id="IPR051642">
    <property type="entry name" value="SWI6-like"/>
</dbReference>
<gene>
    <name evidence="3" type="primary">XBP1</name>
    <name evidence="3" type="ORF">DIS24_g8181</name>
</gene>
<dbReference type="GO" id="GO:0033309">
    <property type="term" value="C:SBF transcription complex"/>
    <property type="evidence" value="ECO:0007669"/>
    <property type="project" value="TreeGrafter"/>
</dbReference>
<feature type="compositionally biased region" description="Gly residues" evidence="1">
    <location>
        <begin position="294"/>
        <end position="307"/>
    </location>
</feature>
<feature type="domain" description="HTH APSES-type" evidence="2">
    <location>
        <begin position="114"/>
        <end position="232"/>
    </location>
</feature>
<dbReference type="InterPro" id="IPR003163">
    <property type="entry name" value="Tscrpt_reg_HTH_APSES-type"/>
</dbReference>
<evidence type="ECO:0000313" key="3">
    <source>
        <dbReference type="EMBL" id="KAK0645131.1"/>
    </source>
</evidence>
<proteinExistence type="predicted"/>
<sequence>MDIGSLLNPSSVDHHHHVESTVVPSPPPSSTKTSMLRDQEQQQQPPKRQKLSKADAVFVKGRPKGEVRYPPFGSVDHDAYDPSLAARHREYQIFPPVDEIKDYPQHIPYSSEKKDFLEKTGREAFEVFHYTFVLPGDDVKWTVMWDYNVGLTRITHFFKCCKYSKTTPARAISLNPGLREISHSITGGSLLAQGYWLPYDAARAVAANFCWHLRAALTPLFGPDFVRDCLHPADALYATFRIPRTVVQRCRAQAEEWQRKGRNKKMKGVSGGGGVEREGEGVRESERENRGVVRSGGGGRDNGGDGNGSPVDRRRRGPALLLAAPVSRSRTGSPLRSVATMAPTTTTGGKGASWMPPPPPSTPGPRSLRPRLVAAPPTPSTPSPQQQQREQPHGRHYDNFDGGTTTAAATTAFSGKWPSPSLTIESGYASDTERPGMYLCSPQVSPLTQVPAPPQWASVNNGGGGAAALAPAADVNGFIKVGDKSLYCYGSGVTAPPAVNARVAGARYYRGPTSSPVGEASSSSWMSFVPRSFVPAPAAEGELMVGEQPKTRAAAKRPISMVEEEGDDDDDANDDETVSVWNAHVQRSSASPASESPEESSTPDVTAAKLLLNLLKGDSGRKALTNHREKRLRRASH</sequence>
<name>A0AA39Y4W9_9PEZI</name>
<feature type="compositionally biased region" description="Acidic residues" evidence="1">
    <location>
        <begin position="562"/>
        <end position="577"/>
    </location>
</feature>
<dbReference type="InterPro" id="IPR036887">
    <property type="entry name" value="HTH_APSES_sf"/>
</dbReference>
<dbReference type="GO" id="GO:0030907">
    <property type="term" value="C:MBF transcription complex"/>
    <property type="evidence" value="ECO:0007669"/>
    <property type="project" value="TreeGrafter"/>
</dbReference>
<feature type="compositionally biased region" description="Basic and acidic residues" evidence="1">
    <location>
        <begin position="390"/>
        <end position="399"/>
    </location>
</feature>
<evidence type="ECO:0000256" key="1">
    <source>
        <dbReference type="SAM" id="MobiDB-lite"/>
    </source>
</evidence>
<dbReference type="AlphaFoldDB" id="A0AA39Y4W9"/>
<comment type="caution">
    <text evidence="3">The sequence shown here is derived from an EMBL/GenBank/DDBJ whole genome shotgun (WGS) entry which is preliminary data.</text>
</comment>
<accession>A0AA39Y4W9</accession>
<dbReference type="PROSITE" id="PS51299">
    <property type="entry name" value="HTH_APSES"/>
    <property type="match status" value="1"/>
</dbReference>
<feature type="compositionally biased region" description="Basic and acidic residues" evidence="1">
    <location>
        <begin position="275"/>
        <end position="291"/>
    </location>
</feature>
<dbReference type="Gene3D" id="3.10.260.10">
    <property type="entry name" value="Transcription regulator HTH, APSES-type DNA-binding domain"/>
    <property type="match status" value="1"/>
</dbReference>
<feature type="region of interest" description="Disordered" evidence="1">
    <location>
        <begin position="543"/>
        <end position="637"/>
    </location>
</feature>
<evidence type="ECO:0000313" key="4">
    <source>
        <dbReference type="Proteomes" id="UP001175001"/>
    </source>
</evidence>
<feature type="region of interest" description="Disordered" evidence="1">
    <location>
        <begin position="1"/>
        <end position="53"/>
    </location>
</feature>
<feature type="region of interest" description="Disordered" evidence="1">
    <location>
        <begin position="256"/>
        <end position="406"/>
    </location>
</feature>
<dbReference type="Proteomes" id="UP001175001">
    <property type="component" value="Unassembled WGS sequence"/>
</dbReference>